<evidence type="ECO:0000313" key="2">
    <source>
        <dbReference type="EMBL" id="QTA79332.1"/>
    </source>
</evidence>
<dbReference type="NCBIfam" id="TIGR02532">
    <property type="entry name" value="IV_pilin_GFxxxE"/>
    <property type="match status" value="1"/>
</dbReference>
<dbReference type="InterPro" id="IPR012902">
    <property type="entry name" value="N_methyl_site"/>
</dbReference>
<keyword evidence="1" id="KW-0812">Transmembrane</keyword>
<feature type="transmembrane region" description="Helical" evidence="1">
    <location>
        <begin position="12"/>
        <end position="33"/>
    </location>
</feature>
<dbReference type="Pfam" id="PF07963">
    <property type="entry name" value="N_methyl"/>
    <property type="match status" value="1"/>
</dbReference>
<name>A0A975GFJ8_9BACT</name>
<keyword evidence="1" id="KW-0472">Membrane</keyword>
<dbReference type="KEGG" id="dli:dnl_15950"/>
<accession>A0A975GFJ8</accession>
<proteinExistence type="predicted"/>
<dbReference type="EMBL" id="CP061799">
    <property type="protein sequence ID" value="QTA79332.1"/>
    <property type="molecule type" value="Genomic_DNA"/>
</dbReference>
<dbReference type="AlphaFoldDB" id="A0A975GFJ8"/>
<evidence type="ECO:0000256" key="1">
    <source>
        <dbReference type="SAM" id="Phobius"/>
    </source>
</evidence>
<dbReference type="Gene3D" id="3.30.700.10">
    <property type="entry name" value="Glycoprotein, Type 4 Pilin"/>
    <property type="match status" value="1"/>
</dbReference>
<protein>
    <submittedName>
        <fullName evidence="2">Prepilin-type cleavage/methylation domain-containing protein</fullName>
    </submittedName>
</protein>
<dbReference type="PROSITE" id="PS00409">
    <property type="entry name" value="PROKAR_NTER_METHYL"/>
    <property type="match status" value="1"/>
</dbReference>
<evidence type="ECO:0000313" key="3">
    <source>
        <dbReference type="Proteomes" id="UP000663720"/>
    </source>
</evidence>
<organism evidence="2 3">
    <name type="scientific">Desulfonema limicola</name>
    <dbReference type="NCBI Taxonomy" id="45656"/>
    <lineage>
        <taxon>Bacteria</taxon>
        <taxon>Pseudomonadati</taxon>
        <taxon>Thermodesulfobacteriota</taxon>
        <taxon>Desulfobacteria</taxon>
        <taxon>Desulfobacterales</taxon>
        <taxon>Desulfococcaceae</taxon>
        <taxon>Desulfonema</taxon>
    </lineage>
</organism>
<dbReference type="RefSeq" id="WP_207691097.1">
    <property type="nucleotide sequence ID" value="NZ_CP061799.1"/>
</dbReference>
<keyword evidence="1" id="KW-1133">Transmembrane helix</keyword>
<keyword evidence="3" id="KW-1185">Reference proteome</keyword>
<dbReference type="Proteomes" id="UP000663720">
    <property type="component" value="Chromosome"/>
</dbReference>
<reference evidence="2" key="1">
    <citation type="journal article" date="2021" name="Microb. Physiol.">
        <title>Proteogenomic Insights into the Physiology of Marine, Sulfate-Reducing, Filamentous Desulfonema limicola and Desulfonema magnum.</title>
        <authorList>
            <person name="Schnaars V."/>
            <person name="Wohlbrand L."/>
            <person name="Scheve S."/>
            <person name="Hinrichs C."/>
            <person name="Reinhardt R."/>
            <person name="Rabus R."/>
        </authorList>
    </citation>
    <scope>NUCLEOTIDE SEQUENCE</scope>
    <source>
        <strain evidence="2">5ac10</strain>
    </source>
</reference>
<sequence>MNCSDSQKGFTLIEAVLTLIIISIIGSMMYSYFNSALNYGTFSLLQIQKSLELHSAMEKITADYYDKKGIPGSLETLQINVQNNADEKYGIYEITKNVFIKFETGNEVELLPTDPDPKNILKITINNSIGETLTSLFTDP</sequence>
<gene>
    <name evidence="2" type="ORF">dnl_15950</name>
</gene>